<keyword evidence="3" id="KW-0145">Chemotaxis</keyword>
<dbReference type="PROSITE" id="PS50111">
    <property type="entry name" value="CHEMOTAXIS_TRANSDUC_2"/>
    <property type="match status" value="1"/>
</dbReference>
<dbReference type="InterPro" id="IPR003660">
    <property type="entry name" value="HAMP_dom"/>
</dbReference>
<dbReference type="OrthoDB" id="43680at2"/>
<dbReference type="SUPFAM" id="SSF58104">
    <property type="entry name" value="Methyl-accepting chemotaxis protein (MCP) signaling domain"/>
    <property type="match status" value="1"/>
</dbReference>
<reference evidence="15" key="1">
    <citation type="submission" date="2014-11" db="EMBL/GenBank/DDBJ databases">
        <authorList>
            <person name="Wibberg D."/>
        </authorList>
    </citation>
    <scope>NUCLEOTIDE SEQUENCE [LARGE SCALE GENOMIC DNA]</scope>
    <source>
        <strain evidence="15">L3</strain>
    </source>
</reference>
<dbReference type="EMBL" id="LN824141">
    <property type="protein sequence ID" value="CEP78392.1"/>
    <property type="molecule type" value="Genomic_DNA"/>
</dbReference>
<evidence type="ECO:0000256" key="3">
    <source>
        <dbReference type="ARBA" id="ARBA00022500"/>
    </source>
</evidence>
<accession>A0A0C7NRC7</accession>
<evidence type="ECO:0000256" key="10">
    <source>
        <dbReference type="SAM" id="Coils"/>
    </source>
</evidence>
<evidence type="ECO:0000256" key="5">
    <source>
        <dbReference type="ARBA" id="ARBA00022989"/>
    </source>
</evidence>
<dbReference type="InterPro" id="IPR029151">
    <property type="entry name" value="Sensor-like_sf"/>
</dbReference>
<evidence type="ECO:0000256" key="1">
    <source>
        <dbReference type="ARBA" id="ARBA00004651"/>
    </source>
</evidence>
<dbReference type="AlphaFoldDB" id="A0A0C7NRC7"/>
<evidence type="ECO:0000256" key="11">
    <source>
        <dbReference type="SAM" id="Phobius"/>
    </source>
</evidence>
<dbReference type="Pfam" id="PF00672">
    <property type="entry name" value="HAMP"/>
    <property type="match status" value="1"/>
</dbReference>
<dbReference type="Proteomes" id="UP000032809">
    <property type="component" value="Chromosome I"/>
</dbReference>
<dbReference type="SUPFAM" id="SSF103190">
    <property type="entry name" value="Sensory domain-like"/>
    <property type="match status" value="1"/>
</dbReference>
<keyword evidence="10" id="KW-0175">Coiled coil</keyword>
<dbReference type="CDD" id="cd11386">
    <property type="entry name" value="MCP_signal"/>
    <property type="match status" value="1"/>
</dbReference>
<dbReference type="Gene3D" id="6.10.340.10">
    <property type="match status" value="1"/>
</dbReference>
<dbReference type="SMART" id="SM00304">
    <property type="entry name" value="HAMP"/>
    <property type="match status" value="2"/>
</dbReference>
<keyword evidence="2" id="KW-1003">Cell membrane</keyword>
<comment type="subcellular location">
    <subcellularLocation>
        <location evidence="1">Cell membrane</location>
        <topology evidence="1">Multi-pass membrane protein</topology>
    </subcellularLocation>
</comment>
<dbReference type="CDD" id="cd12912">
    <property type="entry name" value="PDC2_MCP_like"/>
    <property type="match status" value="1"/>
</dbReference>
<feature type="coiled-coil region" evidence="10">
    <location>
        <begin position="374"/>
        <end position="443"/>
    </location>
</feature>
<dbReference type="GO" id="GO:0007165">
    <property type="term" value="P:signal transduction"/>
    <property type="evidence" value="ECO:0007669"/>
    <property type="project" value="UniProtKB-KW"/>
</dbReference>
<name>A0A0C7NRC7_DEFTU</name>
<feature type="domain" description="Methyl-accepting transducer" evidence="12">
    <location>
        <begin position="380"/>
        <end position="616"/>
    </location>
</feature>
<evidence type="ECO:0000259" key="13">
    <source>
        <dbReference type="PROSITE" id="PS50885"/>
    </source>
</evidence>
<dbReference type="CDD" id="cd06225">
    <property type="entry name" value="HAMP"/>
    <property type="match status" value="1"/>
</dbReference>
<keyword evidence="7 9" id="KW-0807">Transducer</keyword>
<dbReference type="Pfam" id="PF00015">
    <property type="entry name" value="MCPsignal"/>
    <property type="match status" value="1"/>
</dbReference>
<dbReference type="STRING" id="1006576.DTL3_1088"/>
<dbReference type="Pfam" id="PF02743">
    <property type="entry name" value="dCache_1"/>
    <property type="match status" value="1"/>
</dbReference>
<organism evidence="14 15">
    <name type="scientific">Defluviitoga tunisiensis</name>
    <dbReference type="NCBI Taxonomy" id="1006576"/>
    <lineage>
        <taxon>Bacteria</taxon>
        <taxon>Thermotogati</taxon>
        <taxon>Thermotogota</taxon>
        <taxon>Thermotogae</taxon>
        <taxon>Petrotogales</taxon>
        <taxon>Petrotogaceae</taxon>
        <taxon>Defluviitoga</taxon>
    </lineage>
</organism>
<feature type="transmembrane region" description="Helical" evidence="11">
    <location>
        <begin position="285"/>
        <end position="307"/>
    </location>
</feature>
<keyword evidence="5 11" id="KW-1133">Transmembrane helix</keyword>
<evidence type="ECO:0000256" key="2">
    <source>
        <dbReference type="ARBA" id="ARBA00022475"/>
    </source>
</evidence>
<proteinExistence type="inferred from homology"/>
<keyword evidence="4 11" id="KW-0812">Transmembrane</keyword>
<dbReference type="GO" id="GO:0006935">
    <property type="term" value="P:chemotaxis"/>
    <property type="evidence" value="ECO:0007669"/>
    <property type="project" value="UniProtKB-KW"/>
</dbReference>
<dbReference type="PATRIC" id="fig|1006576.9.peg.1087"/>
<dbReference type="Gene3D" id="3.30.450.20">
    <property type="entry name" value="PAS domain"/>
    <property type="match status" value="1"/>
</dbReference>
<gene>
    <name evidence="14" type="primary">mcp</name>
    <name evidence="14" type="ORF">DTL3_1088</name>
</gene>
<keyword evidence="15" id="KW-1185">Reference proteome</keyword>
<dbReference type="InterPro" id="IPR004089">
    <property type="entry name" value="MCPsignal_dom"/>
</dbReference>
<dbReference type="PANTHER" id="PTHR32089">
    <property type="entry name" value="METHYL-ACCEPTING CHEMOTAXIS PROTEIN MCPB"/>
    <property type="match status" value="1"/>
</dbReference>
<keyword evidence="6 11" id="KW-0472">Membrane</keyword>
<dbReference type="PROSITE" id="PS50885">
    <property type="entry name" value="HAMP"/>
    <property type="match status" value="1"/>
</dbReference>
<dbReference type="PANTHER" id="PTHR32089:SF112">
    <property type="entry name" value="LYSOZYME-LIKE PROTEIN-RELATED"/>
    <property type="match status" value="1"/>
</dbReference>
<dbReference type="InterPro" id="IPR033479">
    <property type="entry name" value="dCache_1"/>
</dbReference>
<dbReference type="Gene3D" id="1.10.287.950">
    <property type="entry name" value="Methyl-accepting chemotaxis protein"/>
    <property type="match status" value="1"/>
</dbReference>
<dbReference type="SMART" id="SM00283">
    <property type="entry name" value="MA"/>
    <property type="match status" value="1"/>
</dbReference>
<protein>
    <submittedName>
        <fullName evidence="14">Methyl-accepting chemotaxis protein, signalling domain</fullName>
    </submittedName>
</protein>
<evidence type="ECO:0000256" key="6">
    <source>
        <dbReference type="ARBA" id="ARBA00023136"/>
    </source>
</evidence>
<dbReference type="KEGG" id="dtn:DTL3_1088"/>
<dbReference type="CDD" id="cd12914">
    <property type="entry name" value="PDC1_DGC_like"/>
    <property type="match status" value="1"/>
</dbReference>
<sequence>MKTLRTKMLVLILVPIIALLVILASVLYVQINSVVSQEVTNLTIEIEKIGTKTVDEWLKGLLKEVQLLADTNAVKTAFQTKDWTSLMEEYLPPRLKERPDYEMFFIAYSDGTSPNTLGSVSNLADRQYFIDIMKNNKKYSISDVLVSKASGKNVFVITVPVKDNNKNIGVFGATVLLDTLTNFVSDIDIGKSGYAFIVDSTGMVIAHPDKSIVMNLNLLQSSKDNYQDLDKIGKKMISKESGYGQYKEPTGEIKNVFFSPIPSTTGWSFAAIIAEKDLKSSVNKLLGQILIVIAIIIAFAIGIIFFLSISISKPISQLAQSAQEFGQGDLTVKFEAKGKDEVVTMAKALQQMGDNLRNSFTQIVSYSEQVDTTAQELASSAEEMSATSEELSAQMENVNKNVQNVSASIEEATSGIQEVASSAQNVSRSAQELTEKASRVKEAADRGNLAVNNIVNMIEQTKASAGKTEKVVLELSNNAKNIWSIVETINSIAEQTNLLALNAAIEAARAGEAGKGFAVVADEIRKLAEDSKKATDKIASILNQVQSGTEKARSETIDASKQVEKTVEQSSIIKNEIFNILKEVNEISSMIESLAAGSEEMSAAAEEMSSAMDSAAKSVTEIAQQVEEMTSAVRQQANATLQVSSASEELSQIADKLVHQVKKFKI</sequence>
<evidence type="ECO:0000256" key="9">
    <source>
        <dbReference type="PROSITE-ProRule" id="PRU00284"/>
    </source>
</evidence>
<evidence type="ECO:0000256" key="7">
    <source>
        <dbReference type="ARBA" id="ARBA00023224"/>
    </source>
</evidence>
<dbReference type="GO" id="GO:0005886">
    <property type="term" value="C:plasma membrane"/>
    <property type="evidence" value="ECO:0007669"/>
    <property type="project" value="UniProtKB-SubCell"/>
</dbReference>
<evidence type="ECO:0000313" key="15">
    <source>
        <dbReference type="Proteomes" id="UP000032809"/>
    </source>
</evidence>
<feature type="domain" description="HAMP" evidence="13">
    <location>
        <begin position="309"/>
        <end position="361"/>
    </location>
</feature>
<evidence type="ECO:0000256" key="4">
    <source>
        <dbReference type="ARBA" id="ARBA00022692"/>
    </source>
</evidence>
<dbReference type="RefSeq" id="WP_045087855.1">
    <property type="nucleotide sequence ID" value="NZ_LN824141.1"/>
</dbReference>
<dbReference type="HOGENOM" id="CLU_000445_107_19_0"/>
<evidence type="ECO:0000313" key="14">
    <source>
        <dbReference type="EMBL" id="CEP78392.1"/>
    </source>
</evidence>
<evidence type="ECO:0000259" key="12">
    <source>
        <dbReference type="PROSITE" id="PS50111"/>
    </source>
</evidence>
<evidence type="ECO:0000256" key="8">
    <source>
        <dbReference type="ARBA" id="ARBA00029447"/>
    </source>
</evidence>
<comment type="similarity">
    <text evidence="8">Belongs to the methyl-accepting chemotaxis (MCP) protein family.</text>
</comment>